<dbReference type="STRING" id="1322246.BN4_11333"/>
<dbReference type="HOGENOM" id="CLU_176881_0_0_7"/>
<reference evidence="1 2" key="1">
    <citation type="journal article" date="2013" name="PLoS ONE">
        <title>The first genomic and proteomic characterization of a deep-sea sulfate reducer: insights into the piezophilic lifestyle of Desulfovibrio piezophilus.</title>
        <authorList>
            <person name="Pradel N."/>
            <person name="Ji B."/>
            <person name="Gimenez G."/>
            <person name="Talla E."/>
            <person name="Lenoble P."/>
            <person name="Garel M."/>
            <person name="Tamburini C."/>
            <person name="Fourquet P."/>
            <person name="Lebrun R."/>
            <person name="Bertin P."/>
            <person name="Denis Y."/>
            <person name="Pophillat M."/>
            <person name="Barbe V."/>
            <person name="Ollivier B."/>
            <person name="Dolla A."/>
        </authorList>
    </citation>
    <scope>NUCLEOTIDE SEQUENCE [LARGE SCALE GENOMIC DNA]</scope>
    <source>
        <strain evidence="2">DSM 10523 / SB164P1</strain>
    </source>
</reference>
<proteinExistence type="predicted"/>
<dbReference type="RefSeq" id="WP_015414616.1">
    <property type="nucleotide sequence ID" value="NC_020409.1"/>
</dbReference>
<dbReference type="GO" id="GO:0020037">
    <property type="term" value="F:heme binding"/>
    <property type="evidence" value="ECO:0007669"/>
    <property type="project" value="InterPro"/>
</dbReference>
<evidence type="ECO:0000313" key="1">
    <source>
        <dbReference type="EMBL" id="CCH48570.1"/>
    </source>
</evidence>
<dbReference type="OrthoDB" id="258660at2"/>
<dbReference type="GO" id="GO:0009055">
    <property type="term" value="F:electron transfer activity"/>
    <property type="evidence" value="ECO:0007669"/>
    <property type="project" value="InterPro"/>
</dbReference>
<evidence type="ECO:0008006" key="3">
    <source>
        <dbReference type="Google" id="ProtNLM"/>
    </source>
</evidence>
<reference evidence="2" key="2">
    <citation type="journal article" date="2013" name="Stand. Genomic Sci.">
        <title>Complete genome sequence of Desulfocapsa sulfexigens, a marine deltaproteobacterium specialized in disproportionating inorganic sulfur compounds.</title>
        <authorList>
            <person name="Finster K.W."/>
            <person name="Kjeldsen K.U."/>
            <person name="Kube M."/>
            <person name="Reinhardt R."/>
            <person name="Mussmann M."/>
            <person name="Amann R."/>
            <person name="Schreiber L."/>
        </authorList>
    </citation>
    <scope>NUCLEOTIDE SEQUENCE [LARGE SCALE GENOMIC DNA]</scope>
    <source>
        <strain evidence="2">DSM 10523 / SB164P1</strain>
    </source>
</reference>
<keyword evidence="2" id="KW-1185">Reference proteome</keyword>
<sequence length="97" mass="10421">MNLVKFRYQIAVSLFCSIFFLAGFGLASDMGTFVEKTCTKCHSAKRICLNLGVKSGPAWKSTVEKMVAKGAQVAPEKIEGVALYLAGANPDSSVLCR</sequence>
<evidence type="ECO:0000313" key="2">
    <source>
        <dbReference type="Proteomes" id="UP000011724"/>
    </source>
</evidence>
<dbReference type="PATRIC" id="fig|879567.3.peg.1387"/>
<dbReference type="KEGG" id="dpi:BN4_11333"/>
<dbReference type="AlphaFoldDB" id="M1WLW5"/>
<dbReference type="Proteomes" id="UP000011724">
    <property type="component" value="Chromosome"/>
</dbReference>
<dbReference type="BioCyc" id="DPIE1322246:BN4_RS17105-MONOMER"/>
<gene>
    <name evidence="1" type="ordered locus">BN4_11333</name>
</gene>
<dbReference type="EMBL" id="FO203427">
    <property type="protein sequence ID" value="CCH48570.1"/>
    <property type="molecule type" value="Genomic_DNA"/>
</dbReference>
<name>M1WLW5_PSEP2</name>
<organism evidence="1 2">
    <name type="scientific">Pseudodesulfovibrio piezophilus (strain DSM 21447 / JCM 15486 / C1TLV30)</name>
    <name type="common">Desulfovibrio piezophilus</name>
    <dbReference type="NCBI Taxonomy" id="1322246"/>
    <lineage>
        <taxon>Bacteria</taxon>
        <taxon>Pseudomonadati</taxon>
        <taxon>Thermodesulfobacteriota</taxon>
        <taxon>Desulfovibrionia</taxon>
        <taxon>Desulfovibrionales</taxon>
        <taxon>Desulfovibrionaceae</taxon>
    </lineage>
</organism>
<accession>M1WLW5</accession>
<protein>
    <recommendedName>
        <fullName evidence="3">Cytochrome c domain-containing protein</fullName>
    </recommendedName>
</protein>
<dbReference type="InterPro" id="IPR036909">
    <property type="entry name" value="Cyt_c-like_dom_sf"/>
</dbReference>
<dbReference type="Gene3D" id="1.10.760.10">
    <property type="entry name" value="Cytochrome c-like domain"/>
    <property type="match status" value="1"/>
</dbReference>